<keyword evidence="2" id="KW-0472">Membrane</keyword>
<feature type="transmembrane region" description="Helical" evidence="2">
    <location>
        <begin position="234"/>
        <end position="253"/>
    </location>
</feature>
<evidence type="ECO:0000256" key="1">
    <source>
        <dbReference type="ARBA" id="ARBA00035112"/>
    </source>
</evidence>
<proteinExistence type="inferred from homology"/>
<keyword evidence="2" id="KW-0812">Transmembrane</keyword>
<dbReference type="eggNOG" id="ENOG502SQ6R">
    <property type="taxonomic scope" value="Eukaryota"/>
</dbReference>
<protein>
    <submittedName>
        <fullName evidence="3">Uncharacterized protein</fullName>
    </submittedName>
</protein>
<feature type="transmembrane region" description="Helical" evidence="2">
    <location>
        <begin position="41"/>
        <end position="60"/>
    </location>
</feature>
<comment type="caution">
    <text evidence="3">The sequence shown here is derived from an EMBL/GenBank/DDBJ whole genome shotgun (WGS) entry which is preliminary data.</text>
</comment>
<evidence type="ECO:0000313" key="3">
    <source>
        <dbReference type="EMBL" id="KTB42941.1"/>
    </source>
</evidence>
<comment type="similarity">
    <text evidence="1">Belongs to the ustYa family.</text>
</comment>
<organism evidence="3 4">
    <name type="scientific">Moniliophthora roreri</name>
    <name type="common">Frosty pod rot fungus</name>
    <name type="synonym">Monilia roreri</name>
    <dbReference type="NCBI Taxonomy" id="221103"/>
    <lineage>
        <taxon>Eukaryota</taxon>
        <taxon>Fungi</taxon>
        <taxon>Dikarya</taxon>
        <taxon>Basidiomycota</taxon>
        <taxon>Agaricomycotina</taxon>
        <taxon>Agaricomycetes</taxon>
        <taxon>Agaricomycetidae</taxon>
        <taxon>Agaricales</taxon>
        <taxon>Marasmiineae</taxon>
        <taxon>Marasmiaceae</taxon>
        <taxon>Moniliophthora</taxon>
    </lineage>
</organism>
<evidence type="ECO:0000256" key="2">
    <source>
        <dbReference type="SAM" id="Phobius"/>
    </source>
</evidence>
<dbReference type="GO" id="GO:0043386">
    <property type="term" value="P:mycotoxin biosynthetic process"/>
    <property type="evidence" value="ECO:0007669"/>
    <property type="project" value="InterPro"/>
</dbReference>
<keyword evidence="2" id="KW-1133">Transmembrane helix</keyword>
<dbReference type="EMBL" id="LATX01001272">
    <property type="protein sequence ID" value="KTB42941.1"/>
    <property type="molecule type" value="Genomic_DNA"/>
</dbReference>
<gene>
    <name evidence="3" type="ORF">WG66_4491</name>
</gene>
<reference evidence="3 4" key="1">
    <citation type="submission" date="2015-12" db="EMBL/GenBank/DDBJ databases">
        <title>Draft genome sequence of Moniliophthora roreri, the causal agent of frosty pod rot of cacao.</title>
        <authorList>
            <person name="Aime M.C."/>
            <person name="Diaz-Valderrama J.R."/>
            <person name="Kijpornyongpan T."/>
            <person name="Phillips-Mora W."/>
        </authorList>
    </citation>
    <scope>NUCLEOTIDE SEQUENCE [LARGE SCALE GENOMIC DNA]</scope>
    <source>
        <strain evidence="3 4">MCA 2952</strain>
    </source>
</reference>
<feature type="transmembrane region" description="Helical" evidence="2">
    <location>
        <begin position="149"/>
        <end position="167"/>
    </location>
</feature>
<name>A0A0W0G306_MONRR</name>
<dbReference type="InterPro" id="IPR021765">
    <property type="entry name" value="UstYa-like"/>
</dbReference>
<dbReference type="Pfam" id="PF11807">
    <property type="entry name" value="UstYa"/>
    <property type="match status" value="1"/>
</dbReference>
<sequence length="268" mass="30642">MKNNEREQYEALLTEESDLENPQQRLINKPSSSFWDLDKKLVLILLLSLSNFIFFTLWILQSTQCHYPDAQILYSPVRDILEYEVITFNATDGRNRHPDPWSQPLSDELDEAWEGLYNDSEIAFGTYKKHPESSRTSPEHIFRSKMKSIFALLATVVALVVASPAPIQTTMPFYARRLMGVPLKEELKLLGILAEGSAIYFVYTHTTEHLWWCDDRLSATSSQQKPAAPEMRSIFVLLATIVTLILAAPAPNIEVRRRGIEKSKLNTV</sequence>
<evidence type="ECO:0000313" key="4">
    <source>
        <dbReference type="Proteomes" id="UP000054988"/>
    </source>
</evidence>
<accession>A0A0W0G306</accession>
<dbReference type="Proteomes" id="UP000054988">
    <property type="component" value="Unassembled WGS sequence"/>
</dbReference>
<dbReference type="AlphaFoldDB" id="A0A0W0G306"/>